<organism evidence="7 8">
    <name type="scientific">Limoniibacter endophyticus</name>
    <dbReference type="NCBI Taxonomy" id="1565040"/>
    <lineage>
        <taxon>Bacteria</taxon>
        <taxon>Pseudomonadati</taxon>
        <taxon>Pseudomonadota</taxon>
        <taxon>Alphaproteobacteria</taxon>
        <taxon>Hyphomicrobiales</taxon>
        <taxon>Bartonellaceae</taxon>
        <taxon>Limoniibacter</taxon>
    </lineage>
</organism>
<dbReference type="Pfam" id="PF01343">
    <property type="entry name" value="Peptidase_S49"/>
    <property type="match status" value="1"/>
</dbReference>
<dbReference type="NCBIfam" id="TIGR00706">
    <property type="entry name" value="SppA_dom"/>
    <property type="match status" value="1"/>
</dbReference>
<evidence type="ECO:0000256" key="1">
    <source>
        <dbReference type="ARBA" id="ARBA00008683"/>
    </source>
</evidence>
<keyword evidence="5" id="KW-0812">Transmembrane</keyword>
<proteinExistence type="inferred from homology"/>
<comment type="similarity">
    <text evidence="1">Belongs to the peptidase S49 family.</text>
</comment>
<sequence>MAFQVEEMIDRSRLRRKLSFWRIITLFVIAFMGVFVASSFGLFKDAGTALPHIAKIRIEGTILEDEDLIERLGKIAKSDTVKGLIVVIDSPGGTTVGGEAIFGELRTVAERKPVVAQLGTLAASAGYMIASAADHIVSRETSIVGSIGVLAQFPDVSELMAKLGIRWEAIKSSPLKAEPNPFTPTTDDERAMMRAMIMDSYDWFVDLVASRRPLTREEVLPLANGAVFTGRQALTNKLVDQLGGEREAIAWLHSKGVDETLQVIEWKPKESSLPLSLAPFAQASLNPQALGAILKQMGLDRFVLDGMVSVWHPDASFGGKSVR</sequence>
<protein>
    <submittedName>
        <fullName evidence="7">Clp protease</fullName>
    </submittedName>
</protein>
<keyword evidence="8" id="KW-1185">Reference proteome</keyword>
<evidence type="ECO:0000313" key="7">
    <source>
        <dbReference type="EMBL" id="GHC79951.1"/>
    </source>
</evidence>
<keyword evidence="3" id="KW-0378">Hydrolase</keyword>
<dbReference type="InterPro" id="IPR047272">
    <property type="entry name" value="S49_SppA_C"/>
</dbReference>
<dbReference type="Proteomes" id="UP000641137">
    <property type="component" value="Unassembled WGS sequence"/>
</dbReference>
<gene>
    <name evidence="7" type="ORF">GCM10010136_32710</name>
</gene>
<accession>A0A8J3GIV0</accession>
<dbReference type="GO" id="GO:0006508">
    <property type="term" value="P:proteolysis"/>
    <property type="evidence" value="ECO:0007669"/>
    <property type="project" value="UniProtKB-KW"/>
</dbReference>
<evidence type="ECO:0000256" key="5">
    <source>
        <dbReference type="SAM" id="Phobius"/>
    </source>
</evidence>
<reference evidence="7" key="1">
    <citation type="journal article" date="2014" name="Int. J. Syst. Evol. Microbiol.">
        <title>Complete genome sequence of Corynebacterium casei LMG S-19264T (=DSM 44701T), isolated from a smear-ripened cheese.</title>
        <authorList>
            <consortium name="US DOE Joint Genome Institute (JGI-PGF)"/>
            <person name="Walter F."/>
            <person name="Albersmeier A."/>
            <person name="Kalinowski J."/>
            <person name="Ruckert C."/>
        </authorList>
    </citation>
    <scope>NUCLEOTIDE SEQUENCE</scope>
    <source>
        <strain evidence="7">KCTC 42097</strain>
    </source>
</reference>
<name>A0A8J3GIV0_9HYPH</name>
<dbReference type="PANTHER" id="PTHR42987:SF6">
    <property type="entry name" value="PROTEINASE IV"/>
    <property type="match status" value="1"/>
</dbReference>
<dbReference type="RefSeq" id="WP_189492702.1">
    <property type="nucleotide sequence ID" value="NZ_BMZO01000012.1"/>
</dbReference>
<evidence type="ECO:0000256" key="4">
    <source>
        <dbReference type="ARBA" id="ARBA00022825"/>
    </source>
</evidence>
<evidence type="ECO:0000259" key="6">
    <source>
        <dbReference type="Pfam" id="PF01343"/>
    </source>
</evidence>
<keyword evidence="2 7" id="KW-0645">Protease</keyword>
<dbReference type="InterPro" id="IPR029045">
    <property type="entry name" value="ClpP/crotonase-like_dom_sf"/>
</dbReference>
<dbReference type="GO" id="GO:0008236">
    <property type="term" value="F:serine-type peptidase activity"/>
    <property type="evidence" value="ECO:0007669"/>
    <property type="project" value="UniProtKB-KW"/>
</dbReference>
<keyword evidence="5" id="KW-1133">Transmembrane helix</keyword>
<evidence type="ECO:0000256" key="3">
    <source>
        <dbReference type="ARBA" id="ARBA00022801"/>
    </source>
</evidence>
<dbReference type="InterPro" id="IPR004635">
    <property type="entry name" value="Pept_S49_SppA"/>
</dbReference>
<keyword evidence="5" id="KW-0472">Membrane</keyword>
<evidence type="ECO:0000313" key="8">
    <source>
        <dbReference type="Proteomes" id="UP000641137"/>
    </source>
</evidence>
<keyword evidence="4" id="KW-0720">Serine protease</keyword>
<reference evidence="7" key="2">
    <citation type="submission" date="2020-09" db="EMBL/GenBank/DDBJ databases">
        <authorList>
            <person name="Sun Q."/>
            <person name="Kim S."/>
        </authorList>
    </citation>
    <scope>NUCLEOTIDE SEQUENCE</scope>
    <source>
        <strain evidence="7">KCTC 42097</strain>
    </source>
</reference>
<feature type="domain" description="Peptidase S49" evidence="6">
    <location>
        <begin position="109"/>
        <end position="253"/>
    </location>
</feature>
<dbReference type="CDD" id="cd07023">
    <property type="entry name" value="S49_Sppa_N_C"/>
    <property type="match status" value="1"/>
</dbReference>
<dbReference type="PANTHER" id="PTHR42987">
    <property type="entry name" value="PEPTIDASE S49"/>
    <property type="match status" value="1"/>
</dbReference>
<dbReference type="Gene3D" id="6.20.330.10">
    <property type="match status" value="1"/>
</dbReference>
<dbReference type="AlphaFoldDB" id="A0A8J3GIV0"/>
<dbReference type="InterPro" id="IPR002142">
    <property type="entry name" value="Peptidase_S49"/>
</dbReference>
<comment type="caution">
    <text evidence="7">The sequence shown here is derived from an EMBL/GenBank/DDBJ whole genome shotgun (WGS) entry which is preliminary data.</text>
</comment>
<dbReference type="Gene3D" id="3.90.226.10">
    <property type="entry name" value="2-enoyl-CoA Hydratase, Chain A, domain 1"/>
    <property type="match status" value="1"/>
</dbReference>
<dbReference type="SUPFAM" id="SSF52096">
    <property type="entry name" value="ClpP/crotonase"/>
    <property type="match status" value="1"/>
</dbReference>
<dbReference type="EMBL" id="BMZO01000012">
    <property type="protein sequence ID" value="GHC79951.1"/>
    <property type="molecule type" value="Genomic_DNA"/>
</dbReference>
<feature type="transmembrane region" description="Helical" evidence="5">
    <location>
        <begin position="20"/>
        <end position="43"/>
    </location>
</feature>
<evidence type="ECO:0000256" key="2">
    <source>
        <dbReference type="ARBA" id="ARBA00022670"/>
    </source>
</evidence>